<dbReference type="Pfam" id="PF10545">
    <property type="entry name" value="MADF_DNA_bdg"/>
    <property type="match status" value="1"/>
</dbReference>
<organism evidence="2 3">
    <name type="scientific">Laodelphax striatellus</name>
    <name type="common">Small brown planthopper</name>
    <name type="synonym">Delphax striatella</name>
    <dbReference type="NCBI Taxonomy" id="195883"/>
    <lineage>
        <taxon>Eukaryota</taxon>
        <taxon>Metazoa</taxon>
        <taxon>Ecdysozoa</taxon>
        <taxon>Arthropoda</taxon>
        <taxon>Hexapoda</taxon>
        <taxon>Insecta</taxon>
        <taxon>Pterygota</taxon>
        <taxon>Neoptera</taxon>
        <taxon>Paraneoptera</taxon>
        <taxon>Hemiptera</taxon>
        <taxon>Auchenorrhyncha</taxon>
        <taxon>Fulgoroidea</taxon>
        <taxon>Delphacidae</taxon>
        <taxon>Criomorphinae</taxon>
        <taxon>Laodelphax</taxon>
    </lineage>
</organism>
<dbReference type="PANTHER" id="PTHR21505:SF8">
    <property type="entry name" value="DPT-YFP REPRESSOR BY OVEREXPRESSION, ISOFORM D-RELATED"/>
    <property type="match status" value="1"/>
</dbReference>
<dbReference type="Proteomes" id="UP000291343">
    <property type="component" value="Unassembled WGS sequence"/>
</dbReference>
<gene>
    <name evidence="2" type="ORF">LSTR_LSTR012840</name>
</gene>
<proteinExistence type="predicted"/>
<dbReference type="InParanoid" id="A0A482XDF2"/>
<evidence type="ECO:0000313" key="3">
    <source>
        <dbReference type="Proteomes" id="UP000291343"/>
    </source>
</evidence>
<sequence length="150" mass="17465">MSAAAQMFLSPNFLPTFIDEYRNHQCLWRVKCKEYSNKTSKQKAYSHLVELCKTVIPDCNSEFVKKKIDLIRGNFRREHRKVIDSKRSGETVHVPKLWYYKLLLFLSDQEEVHQSITSVHSAENSQLTASNQADGDVFSDIDEHQEEELA</sequence>
<dbReference type="PROSITE" id="PS51029">
    <property type="entry name" value="MADF"/>
    <property type="match status" value="1"/>
</dbReference>
<accession>A0A482XDF2</accession>
<dbReference type="OrthoDB" id="6629425at2759"/>
<dbReference type="PANTHER" id="PTHR21505">
    <property type="entry name" value="MADF DOMAIN-CONTAINING PROTEIN-RELATED"/>
    <property type="match status" value="1"/>
</dbReference>
<dbReference type="SMART" id="SM00595">
    <property type="entry name" value="MADF"/>
    <property type="match status" value="1"/>
</dbReference>
<name>A0A482XDF2_LAOST</name>
<dbReference type="AlphaFoldDB" id="A0A482XDF2"/>
<comment type="caution">
    <text evidence="2">The sequence shown here is derived from an EMBL/GenBank/DDBJ whole genome shotgun (WGS) entry which is preliminary data.</text>
</comment>
<evidence type="ECO:0000313" key="2">
    <source>
        <dbReference type="EMBL" id="RZF43560.1"/>
    </source>
</evidence>
<dbReference type="EMBL" id="QKKF02012640">
    <property type="protein sequence ID" value="RZF43560.1"/>
    <property type="molecule type" value="Genomic_DNA"/>
</dbReference>
<feature type="domain" description="MADF" evidence="1">
    <location>
        <begin position="16"/>
        <end position="111"/>
    </location>
</feature>
<keyword evidence="3" id="KW-1185">Reference proteome</keyword>
<dbReference type="InterPro" id="IPR006578">
    <property type="entry name" value="MADF-dom"/>
</dbReference>
<reference evidence="2 3" key="1">
    <citation type="journal article" date="2017" name="Gigascience">
        <title>Genome sequence of the small brown planthopper, Laodelphax striatellus.</title>
        <authorList>
            <person name="Zhu J."/>
            <person name="Jiang F."/>
            <person name="Wang X."/>
            <person name="Yang P."/>
            <person name="Bao Y."/>
            <person name="Zhao W."/>
            <person name="Wang W."/>
            <person name="Lu H."/>
            <person name="Wang Q."/>
            <person name="Cui N."/>
            <person name="Li J."/>
            <person name="Chen X."/>
            <person name="Luo L."/>
            <person name="Yu J."/>
            <person name="Kang L."/>
            <person name="Cui F."/>
        </authorList>
    </citation>
    <scope>NUCLEOTIDE SEQUENCE [LARGE SCALE GENOMIC DNA]</scope>
    <source>
        <strain evidence="2">Lst14</strain>
    </source>
</reference>
<protein>
    <recommendedName>
        <fullName evidence="1">MADF domain-containing protein</fullName>
    </recommendedName>
</protein>
<evidence type="ECO:0000259" key="1">
    <source>
        <dbReference type="PROSITE" id="PS51029"/>
    </source>
</evidence>